<dbReference type="SUPFAM" id="SSF159594">
    <property type="entry name" value="XCC0632-like"/>
    <property type="match status" value="1"/>
</dbReference>
<dbReference type="Gene3D" id="3.40.50.10610">
    <property type="entry name" value="ABC-type transport auxiliary lipoprotein component"/>
    <property type="match status" value="1"/>
</dbReference>
<sequence length="187" mass="19049">MLKTTLTLAALLTATACGSTVTRLNMPAVEPTASLRASVGSVMIRTVSLPTYAAAEEIALETAPGVITSDGDLLSADDPSRSVTLALTQGVGDILNANVGPDPWPFAGLPDVAVDVRVSDMLGSAVTGTFRLAGQYYIGGDGIDFANSSHNFAYSVPMATPDIPGAIAAQGSAVAQLAEDIARKLGR</sequence>
<dbReference type="OrthoDB" id="7858211at2"/>
<accession>A0A1I4IG86</accession>
<keyword evidence="4" id="KW-1185">Reference proteome</keyword>
<feature type="chain" id="PRO_5011647484" description="ABC-type transport auxiliary lipoprotein component domain-containing protein" evidence="1">
    <location>
        <begin position="20"/>
        <end position="187"/>
    </location>
</feature>
<feature type="domain" description="ABC-type transport auxiliary lipoprotein component" evidence="2">
    <location>
        <begin position="28"/>
        <end position="182"/>
    </location>
</feature>
<dbReference type="GeneID" id="97891522"/>
<dbReference type="RefSeq" id="WP_090191294.1">
    <property type="nucleotide sequence ID" value="NZ_CP072991.1"/>
</dbReference>
<dbReference type="AlphaFoldDB" id="A0A1I4IG86"/>
<dbReference type="Pfam" id="PF03886">
    <property type="entry name" value="ABC_trans_aux"/>
    <property type="match status" value="1"/>
</dbReference>
<dbReference type="EMBL" id="FOTF01000025">
    <property type="protein sequence ID" value="SFL52796.1"/>
    <property type="molecule type" value="Genomic_DNA"/>
</dbReference>
<evidence type="ECO:0000259" key="2">
    <source>
        <dbReference type="Pfam" id="PF03886"/>
    </source>
</evidence>
<reference evidence="3 4" key="1">
    <citation type="submission" date="2016-10" db="EMBL/GenBank/DDBJ databases">
        <authorList>
            <person name="de Groot N.N."/>
        </authorList>
    </citation>
    <scope>NUCLEOTIDE SEQUENCE [LARGE SCALE GENOMIC DNA]</scope>
    <source>
        <strain evidence="3 4">DSM 16199</strain>
    </source>
</reference>
<dbReference type="PROSITE" id="PS51257">
    <property type="entry name" value="PROKAR_LIPOPROTEIN"/>
    <property type="match status" value="1"/>
</dbReference>
<evidence type="ECO:0000256" key="1">
    <source>
        <dbReference type="SAM" id="SignalP"/>
    </source>
</evidence>
<organism evidence="3 4">
    <name type="scientific">Loktanella salsilacus</name>
    <dbReference type="NCBI Taxonomy" id="195913"/>
    <lineage>
        <taxon>Bacteria</taxon>
        <taxon>Pseudomonadati</taxon>
        <taxon>Pseudomonadota</taxon>
        <taxon>Alphaproteobacteria</taxon>
        <taxon>Rhodobacterales</taxon>
        <taxon>Roseobacteraceae</taxon>
        <taxon>Loktanella</taxon>
    </lineage>
</organism>
<evidence type="ECO:0000313" key="4">
    <source>
        <dbReference type="Proteomes" id="UP000199550"/>
    </source>
</evidence>
<protein>
    <recommendedName>
        <fullName evidence="2">ABC-type transport auxiliary lipoprotein component domain-containing protein</fullName>
    </recommendedName>
</protein>
<keyword evidence="1" id="KW-0732">Signal</keyword>
<dbReference type="InterPro" id="IPR005586">
    <property type="entry name" value="ABC_trans_aux"/>
</dbReference>
<name>A0A1I4IG86_9RHOB</name>
<dbReference type="Proteomes" id="UP000199550">
    <property type="component" value="Unassembled WGS sequence"/>
</dbReference>
<evidence type="ECO:0000313" key="3">
    <source>
        <dbReference type="EMBL" id="SFL52796.1"/>
    </source>
</evidence>
<proteinExistence type="predicted"/>
<gene>
    <name evidence="3" type="ORF">SAMN04488004_12536</name>
</gene>
<dbReference type="STRING" id="195913.SAMN04488004_12536"/>
<feature type="signal peptide" evidence="1">
    <location>
        <begin position="1"/>
        <end position="19"/>
    </location>
</feature>